<evidence type="ECO:0000256" key="1">
    <source>
        <dbReference type="ARBA" id="ARBA00023125"/>
    </source>
</evidence>
<dbReference type="EMBL" id="JANRHA010000002">
    <property type="protein sequence ID" value="MDG3013862.1"/>
    <property type="molecule type" value="Genomic_DNA"/>
</dbReference>
<dbReference type="InterPro" id="IPR009057">
    <property type="entry name" value="Homeodomain-like_sf"/>
</dbReference>
<feature type="DNA-binding region" description="H-T-H motif" evidence="2">
    <location>
        <begin position="18"/>
        <end position="37"/>
    </location>
</feature>
<comment type="caution">
    <text evidence="4">The sequence shown here is derived from an EMBL/GenBank/DDBJ whole genome shotgun (WGS) entry which is preliminary data.</text>
</comment>
<dbReference type="InterPro" id="IPR050109">
    <property type="entry name" value="HTH-type_TetR-like_transc_reg"/>
</dbReference>
<protein>
    <submittedName>
        <fullName evidence="4">TetR/AcrR family transcriptional regulator</fullName>
    </submittedName>
</protein>
<gene>
    <name evidence="4" type="ORF">NVS88_04745</name>
</gene>
<dbReference type="SUPFAM" id="SSF46689">
    <property type="entry name" value="Homeodomain-like"/>
    <property type="match status" value="1"/>
</dbReference>
<dbReference type="Pfam" id="PF00440">
    <property type="entry name" value="TetR_N"/>
    <property type="match status" value="1"/>
</dbReference>
<sequence>MLATAYPLFAQRGVRGVGIDEIIAQSGVAKATLYRHFPSKDDLVLAFLSRREQLWTVGIVQRGARERADTPEAQLLAIFDVFADWFARTDFESCSFINVLLEMGPVHPAGKASIGYLEHIRTFVAQLAREASLADPDEFAKSFHILMKGAIIAAAEGDPQAAMRAKSMACALIERSRPPVAPCADSGAHG</sequence>
<dbReference type="RefSeq" id="WP_277833086.1">
    <property type="nucleotide sequence ID" value="NZ_JAAIVF010000003.1"/>
</dbReference>
<feature type="domain" description="HTH tetR-type" evidence="3">
    <location>
        <begin position="1"/>
        <end position="55"/>
    </location>
</feature>
<dbReference type="GO" id="GO:0000976">
    <property type="term" value="F:transcription cis-regulatory region binding"/>
    <property type="evidence" value="ECO:0007669"/>
    <property type="project" value="TreeGrafter"/>
</dbReference>
<dbReference type="PANTHER" id="PTHR30055">
    <property type="entry name" value="HTH-TYPE TRANSCRIPTIONAL REGULATOR RUTR"/>
    <property type="match status" value="1"/>
</dbReference>
<reference evidence="4" key="1">
    <citation type="submission" date="2022-08" db="EMBL/GenBank/DDBJ databases">
        <title>Genome analysis of Corynebacteriales strain.</title>
        <authorList>
            <person name="Lee S.D."/>
        </authorList>
    </citation>
    <scope>NUCLEOTIDE SEQUENCE</scope>
    <source>
        <strain evidence="4">D3-21</strain>
    </source>
</reference>
<dbReference type="InterPro" id="IPR036271">
    <property type="entry name" value="Tet_transcr_reg_TetR-rel_C_sf"/>
</dbReference>
<keyword evidence="5" id="KW-1185">Reference proteome</keyword>
<dbReference type="AlphaFoldDB" id="A0A9X4LZ40"/>
<dbReference type="InterPro" id="IPR001647">
    <property type="entry name" value="HTH_TetR"/>
</dbReference>
<keyword evidence="1 2" id="KW-0238">DNA-binding</keyword>
<organism evidence="4 5">
    <name type="scientific">Speluncibacter jeojiensis</name>
    <dbReference type="NCBI Taxonomy" id="2710754"/>
    <lineage>
        <taxon>Bacteria</taxon>
        <taxon>Bacillati</taxon>
        <taxon>Actinomycetota</taxon>
        <taxon>Actinomycetes</taxon>
        <taxon>Mycobacteriales</taxon>
        <taxon>Speluncibacteraceae</taxon>
        <taxon>Speluncibacter</taxon>
    </lineage>
</organism>
<evidence type="ECO:0000313" key="4">
    <source>
        <dbReference type="EMBL" id="MDG3013862.1"/>
    </source>
</evidence>
<dbReference type="PANTHER" id="PTHR30055:SF200">
    <property type="entry name" value="HTH-TYPE TRANSCRIPTIONAL REPRESSOR BDCR"/>
    <property type="match status" value="1"/>
</dbReference>
<dbReference type="PROSITE" id="PS50977">
    <property type="entry name" value="HTH_TETR_2"/>
    <property type="match status" value="1"/>
</dbReference>
<accession>A0A9X4LZ40</accession>
<dbReference type="PRINTS" id="PR00455">
    <property type="entry name" value="HTHTETR"/>
</dbReference>
<evidence type="ECO:0000259" key="3">
    <source>
        <dbReference type="PROSITE" id="PS50977"/>
    </source>
</evidence>
<dbReference type="Gene3D" id="1.10.357.10">
    <property type="entry name" value="Tetracycline Repressor, domain 2"/>
    <property type="match status" value="1"/>
</dbReference>
<evidence type="ECO:0000256" key="2">
    <source>
        <dbReference type="PROSITE-ProRule" id="PRU00335"/>
    </source>
</evidence>
<evidence type="ECO:0000313" key="5">
    <source>
        <dbReference type="Proteomes" id="UP001152755"/>
    </source>
</evidence>
<proteinExistence type="predicted"/>
<dbReference type="Proteomes" id="UP001152755">
    <property type="component" value="Unassembled WGS sequence"/>
</dbReference>
<dbReference type="SUPFAM" id="SSF48498">
    <property type="entry name" value="Tetracyclin repressor-like, C-terminal domain"/>
    <property type="match status" value="1"/>
</dbReference>
<dbReference type="GO" id="GO:0003700">
    <property type="term" value="F:DNA-binding transcription factor activity"/>
    <property type="evidence" value="ECO:0007669"/>
    <property type="project" value="TreeGrafter"/>
</dbReference>
<name>A0A9X4LZ40_9ACTN</name>